<keyword evidence="4" id="KW-1185">Reference proteome</keyword>
<evidence type="ECO:0000256" key="1">
    <source>
        <dbReference type="SAM" id="SignalP"/>
    </source>
</evidence>
<name>A0A5K1IAH7_9GAMM</name>
<accession>A0A5K1IAH7</accession>
<dbReference type="InterPro" id="IPR005586">
    <property type="entry name" value="ABC_trans_aux"/>
</dbReference>
<gene>
    <name evidence="3" type="ORF">HALO32_03296</name>
</gene>
<dbReference type="Proteomes" id="UP000326725">
    <property type="component" value="Unassembled WGS sequence"/>
</dbReference>
<dbReference type="AlphaFoldDB" id="A0A5K1IAH7"/>
<dbReference type="EMBL" id="CABVOU010000046">
    <property type="protein sequence ID" value="VVZ97180.1"/>
    <property type="molecule type" value="Genomic_DNA"/>
</dbReference>
<proteinExistence type="predicted"/>
<protein>
    <recommendedName>
        <fullName evidence="2">ABC-type transport auxiliary lipoprotein component domain-containing protein</fullName>
    </recommendedName>
</protein>
<dbReference type="SUPFAM" id="SSF159594">
    <property type="entry name" value="XCC0632-like"/>
    <property type="match status" value="1"/>
</dbReference>
<dbReference type="Pfam" id="PF03886">
    <property type="entry name" value="ABC_trans_aux"/>
    <property type="match status" value="1"/>
</dbReference>
<sequence length="195" mass="21431">MRMTSWVAALATILWLSGCASPTPPASRYALPTGHLASGTAGIDAEHRLLIRPPQLARFLDVEGIVYQLDDITLVEAREHRWADPLGDQLGRGLRDSLADRLADTRVVLAASEQRDAAAYRLHVEIDRFQGRADGLAVAAGRWQLRDDGGELLALKDFTVEQELEADGYPALVRALGRSWDQVAGEIAAEIRRLR</sequence>
<dbReference type="PROSITE" id="PS51257">
    <property type="entry name" value="PROKAR_LIPOPROTEIN"/>
    <property type="match status" value="1"/>
</dbReference>
<evidence type="ECO:0000313" key="3">
    <source>
        <dbReference type="EMBL" id="VVZ97180.1"/>
    </source>
</evidence>
<evidence type="ECO:0000313" key="4">
    <source>
        <dbReference type="Proteomes" id="UP000326725"/>
    </source>
</evidence>
<keyword evidence="1" id="KW-0732">Signal</keyword>
<evidence type="ECO:0000259" key="2">
    <source>
        <dbReference type="Pfam" id="PF03886"/>
    </source>
</evidence>
<organism evidence="3 4">
    <name type="scientific">Halomonas lysinitropha</name>
    <dbReference type="NCBI Taxonomy" id="2607506"/>
    <lineage>
        <taxon>Bacteria</taxon>
        <taxon>Pseudomonadati</taxon>
        <taxon>Pseudomonadota</taxon>
        <taxon>Gammaproteobacteria</taxon>
        <taxon>Oceanospirillales</taxon>
        <taxon>Halomonadaceae</taxon>
        <taxon>Halomonas</taxon>
    </lineage>
</organism>
<dbReference type="RefSeq" id="WP_151444985.1">
    <property type="nucleotide sequence ID" value="NZ_CABVOU010000046.1"/>
</dbReference>
<feature type="signal peptide" evidence="1">
    <location>
        <begin position="1"/>
        <end position="22"/>
    </location>
</feature>
<reference evidence="3 4" key="1">
    <citation type="submission" date="2019-09" db="EMBL/GenBank/DDBJ databases">
        <authorList>
            <person name="Criscuolo A."/>
        </authorList>
    </citation>
    <scope>NUCLEOTIDE SEQUENCE [LARGE SCALE GENOMIC DNA]</scope>
    <source>
        <strain evidence="4">3(2)</strain>
    </source>
</reference>
<dbReference type="Gene3D" id="3.40.50.10610">
    <property type="entry name" value="ABC-type transport auxiliary lipoprotein component"/>
    <property type="match status" value="1"/>
</dbReference>
<feature type="chain" id="PRO_5023930572" description="ABC-type transport auxiliary lipoprotein component domain-containing protein" evidence="1">
    <location>
        <begin position="23"/>
        <end position="195"/>
    </location>
</feature>
<feature type="domain" description="ABC-type transport auxiliary lipoprotein component" evidence="2">
    <location>
        <begin position="29"/>
        <end position="188"/>
    </location>
</feature>